<reference evidence="3" key="1">
    <citation type="journal article" date="2018" name="Nat. Microbiol.">
        <title>Leveraging single-cell genomics to expand the fungal tree of life.</title>
        <authorList>
            <person name="Ahrendt S.R."/>
            <person name="Quandt C.A."/>
            <person name="Ciobanu D."/>
            <person name="Clum A."/>
            <person name="Salamov A."/>
            <person name="Andreopoulos B."/>
            <person name="Cheng J.F."/>
            <person name="Woyke T."/>
            <person name="Pelin A."/>
            <person name="Henrissat B."/>
            <person name="Reynolds N.K."/>
            <person name="Benny G.L."/>
            <person name="Smith M.E."/>
            <person name="James T.Y."/>
            <person name="Grigoriev I.V."/>
        </authorList>
    </citation>
    <scope>NUCLEOTIDE SEQUENCE [LARGE SCALE GENOMIC DNA]</scope>
    <source>
        <strain evidence="3">RSA 468</strain>
    </source>
</reference>
<proteinExistence type="predicted"/>
<dbReference type="AlphaFoldDB" id="A0A4P9ZRF8"/>
<dbReference type="SUPFAM" id="SSF49562">
    <property type="entry name" value="C2 domain (Calcium/lipid-binding domain, CaLB)"/>
    <property type="match status" value="1"/>
</dbReference>
<dbReference type="EMBL" id="ML002730">
    <property type="protein sequence ID" value="RKP36033.1"/>
    <property type="molecule type" value="Genomic_DNA"/>
</dbReference>
<dbReference type="InterPro" id="IPR035892">
    <property type="entry name" value="C2_domain_sf"/>
</dbReference>
<organism evidence="2 3">
    <name type="scientific">Dimargaris cristalligena</name>
    <dbReference type="NCBI Taxonomy" id="215637"/>
    <lineage>
        <taxon>Eukaryota</taxon>
        <taxon>Fungi</taxon>
        <taxon>Fungi incertae sedis</taxon>
        <taxon>Zoopagomycota</taxon>
        <taxon>Kickxellomycotina</taxon>
        <taxon>Dimargaritomycetes</taxon>
        <taxon>Dimargaritales</taxon>
        <taxon>Dimargaritaceae</taxon>
        <taxon>Dimargaris</taxon>
    </lineage>
</organism>
<dbReference type="InterPro" id="IPR000008">
    <property type="entry name" value="C2_dom"/>
</dbReference>
<dbReference type="SMART" id="SM00239">
    <property type="entry name" value="C2"/>
    <property type="match status" value="1"/>
</dbReference>
<protein>
    <submittedName>
        <fullName evidence="2">C2 domain-containing protein</fullName>
    </submittedName>
</protein>
<sequence length="134" mass="15452">MPPKIGTLQIYVAEGRNLPNRDFFGKQDPFLEFTLGNISKRTRVDKKGGCNPKWKEDVFLDVPQGVQNLAMKCCDRDVSSNDDIGSSSIDLFRIFEEEEVHSWYKMQRKGKFAGEIYLEFTYTPTVSNPLRRHA</sequence>
<dbReference type="Gene3D" id="2.60.40.150">
    <property type="entry name" value="C2 domain"/>
    <property type="match status" value="1"/>
</dbReference>
<evidence type="ECO:0000313" key="3">
    <source>
        <dbReference type="Proteomes" id="UP000268162"/>
    </source>
</evidence>
<name>A0A4P9ZRF8_9FUNG</name>
<dbReference type="Proteomes" id="UP000268162">
    <property type="component" value="Unassembled WGS sequence"/>
</dbReference>
<dbReference type="STRING" id="215637.A0A4P9ZRF8"/>
<accession>A0A4P9ZRF8</accession>
<dbReference type="PANTHER" id="PTHR47052:SF3">
    <property type="entry name" value="INGRESSION PROTEIN 1"/>
    <property type="match status" value="1"/>
</dbReference>
<dbReference type="PROSITE" id="PS50004">
    <property type="entry name" value="C2"/>
    <property type="match status" value="1"/>
</dbReference>
<feature type="domain" description="C2" evidence="1">
    <location>
        <begin position="1"/>
        <end position="104"/>
    </location>
</feature>
<keyword evidence="3" id="KW-1185">Reference proteome</keyword>
<dbReference type="PANTHER" id="PTHR47052">
    <property type="entry name" value="CONSERVED SERINE PROLINE-RICH PROTEIN (AFU_ORTHOLOGUE AFUA_2G01790)"/>
    <property type="match status" value="1"/>
</dbReference>
<gene>
    <name evidence="2" type="ORF">BJ085DRAFT_16057</name>
</gene>
<evidence type="ECO:0000313" key="2">
    <source>
        <dbReference type="EMBL" id="RKP36033.1"/>
    </source>
</evidence>
<dbReference type="Pfam" id="PF00168">
    <property type="entry name" value="C2"/>
    <property type="match status" value="1"/>
</dbReference>
<evidence type="ECO:0000259" key="1">
    <source>
        <dbReference type="PROSITE" id="PS50004"/>
    </source>
</evidence>
<dbReference type="InterPro" id="IPR052981">
    <property type="entry name" value="Ingression_C2_domain"/>
</dbReference>